<dbReference type="HOGENOM" id="CLU_073150_0_0_1"/>
<dbReference type="SUPFAM" id="SSF53474">
    <property type="entry name" value="alpha/beta-Hydrolases"/>
    <property type="match status" value="1"/>
</dbReference>
<dbReference type="PANTHER" id="PTHR48081:SF19">
    <property type="entry name" value="AB HYDROLASE SUPERFAMILY PROTEIN C4A8.06C"/>
    <property type="match status" value="1"/>
</dbReference>
<accession>U9U8B5</accession>
<evidence type="ECO:0000313" key="2">
    <source>
        <dbReference type="EMBL" id="ESA15932.1"/>
    </source>
</evidence>
<dbReference type="EMBL" id="KI281497">
    <property type="protein sequence ID" value="ESA15932.1"/>
    <property type="molecule type" value="Genomic_DNA"/>
</dbReference>
<dbReference type="GO" id="GO:0016787">
    <property type="term" value="F:hydrolase activity"/>
    <property type="evidence" value="ECO:0007669"/>
    <property type="project" value="UniProtKB-KW"/>
</dbReference>
<dbReference type="InterPro" id="IPR029058">
    <property type="entry name" value="AB_hydrolase_fold"/>
</dbReference>
<keyword evidence="1" id="KW-0378">Hydrolase</keyword>
<name>U9U8B5_RHIID</name>
<organism evidence="2">
    <name type="scientific">Rhizophagus irregularis (strain DAOM 181602 / DAOM 197198 / MUCL 43194)</name>
    <name type="common">Arbuscular mycorrhizal fungus</name>
    <name type="synonym">Glomus intraradices</name>
    <dbReference type="NCBI Taxonomy" id="747089"/>
    <lineage>
        <taxon>Eukaryota</taxon>
        <taxon>Fungi</taxon>
        <taxon>Fungi incertae sedis</taxon>
        <taxon>Mucoromycota</taxon>
        <taxon>Glomeromycotina</taxon>
        <taxon>Glomeromycetes</taxon>
        <taxon>Glomerales</taxon>
        <taxon>Glomeraceae</taxon>
        <taxon>Rhizophagus</taxon>
    </lineage>
</organism>
<protein>
    <recommendedName>
        <fullName evidence="3">Alpha/beta-hydrolase</fullName>
    </recommendedName>
</protein>
<evidence type="ECO:0000256" key="1">
    <source>
        <dbReference type="ARBA" id="ARBA00022801"/>
    </source>
</evidence>
<dbReference type="AlphaFoldDB" id="U9U8B5"/>
<dbReference type="eggNOG" id="KOG1515">
    <property type="taxonomic scope" value="Eukaryota"/>
</dbReference>
<proteinExistence type="predicted"/>
<gene>
    <name evidence="2" type="ORF">GLOINDRAFT_23354</name>
</gene>
<evidence type="ECO:0008006" key="3">
    <source>
        <dbReference type="Google" id="ProtNLM"/>
    </source>
</evidence>
<dbReference type="InterPro" id="IPR050300">
    <property type="entry name" value="GDXG_lipolytic_enzyme"/>
</dbReference>
<dbReference type="PANTHER" id="PTHR48081">
    <property type="entry name" value="AB HYDROLASE SUPERFAMILY PROTEIN C4A8.06C"/>
    <property type="match status" value="1"/>
</dbReference>
<reference evidence="2" key="1">
    <citation type="submission" date="2013-07" db="EMBL/GenBank/DDBJ databases">
        <title>The genome of an arbuscular mycorrhizal fungus provides insights into the evolution of the oldest plant symbiosis.</title>
        <authorList>
            <consortium name="DOE Joint Genome Institute"/>
            <person name="Tisserant E."/>
            <person name="Malbreil M."/>
            <person name="Kuo A."/>
            <person name="Kohler A."/>
            <person name="Symeonidi A."/>
            <person name="Balestrini R."/>
            <person name="Charron P."/>
            <person name="Duensing N."/>
            <person name="Frei-dit-Frey N."/>
            <person name="Gianinazzi-Pearson V."/>
            <person name="Gilbert B."/>
            <person name="Handa Y."/>
            <person name="Hijri M."/>
            <person name="Kaul R."/>
            <person name="Kawaguchi M."/>
            <person name="Krajinski F."/>
            <person name="Lammers P."/>
            <person name="Lapierre D."/>
            <person name="Masclaux F.G."/>
            <person name="Murat C."/>
            <person name="Morin E."/>
            <person name="Ndikumana S."/>
            <person name="Pagni M."/>
            <person name="Petitpierre D."/>
            <person name="Requena N."/>
            <person name="Rosikiewicz P."/>
            <person name="Riley R."/>
            <person name="Saito K."/>
            <person name="San Clemente H."/>
            <person name="Shapiro H."/>
            <person name="van Tuinen D."/>
            <person name="Becard G."/>
            <person name="Bonfante P."/>
            <person name="Paszkowski U."/>
            <person name="Shachar-Hill Y."/>
            <person name="Young J.P."/>
            <person name="Sanders I.R."/>
            <person name="Henrissat B."/>
            <person name="Rensing S.A."/>
            <person name="Grigoriev I.V."/>
            <person name="Corradi N."/>
            <person name="Roux C."/>
            <person name="Martin F."/>
        </authorList>
    </citation>
    <scope>NUCLEOTIDE SEQUENCE</scope>
    <source>
        <strain evidence="2">DAOM 197198</strain>
    </source>
</reference>
<sequence>MPSIINDECADFVPNQKRGSAVNFAESQASKEYKEKDAALAEKIKNQNLGPKIWHDSFNRPDGRLQLYVANEGLAIPYVSPMLADSLGDLPPLLLTAGDDERLRDESIYFAHRSAEPTKYKGPSYNAGKFEKSPFQTPTNTTLEIYEEMPHVFQMMMEHVCSTKSYERIAEFINRATNIHNEPLPPSSYNYINVKGEFGPLKERHEKVFNWEKIGIVPS</sequence>
<dbReference type="Gene3D" id="3.40.50.1820">
    <property type="entry name" value="alpha/beta hydrolase"/>
    <property type="match status" value="1"/>
</dbReference>